<reference evidence="11" key="1">
    <citation type="submission" date="2025-08" db="UniProtKB">
        <authorList>
            <consortium name="RefSeq"/>
        </authorList>
    </citation>
    <scope>IDENTIFICATION</scope>
</reference>
<keyword evidence="10" id="KW-1185">Reference proteome</keyword>
<comment type="similarity">
    <text evidence="3 9">Belongs to the nonaspanin (TM9SF) (TC 9.A.2) family.</text>
</comment>
<dbReference type="Pfam" id="PF02990">
    <property type="entry name" value="EMP70"/>
    <property type="match status" value="1"/>
</dbReference>
<dbReference type="RefSeq" id="XP_026547338.1">
    <property type="nucleotide sequence ID" value="XM_026691553.1"/>
</dbReference>
<keyword evidence="7" id="KW-0333">Golgi apparatus</keyword>
<keyword evidence="8" id="KW-0472">Membrane</keyword>
<comment type="subcellular location">
    <subcellularLocation>
        <location evidence="2">Golgi apparatus</location>
    </subcellularLocation>
    <subcellularLocation>
        <location evidence="1">Membrane</location>
        <topology evidence="1">Multi-pass membrane protein</topology>
    </subcellularLocation>
</comment>
<evidence type="ECO:0000313" key="11">
    <source>
        <dbReference type="RefSeq" id="XP_026547338.1"/>
    </source>
</evidence>
<keyword evidence="6" id="KW-1133">Transmembrane helix</keyword>
<dbReference type="GO" id="GO:0072657">
    <property type="term" value="P:protein localization to membrane"/>
    <property type="evidence" value="ECO:0007669"/>
    <property type="project" value="TreeGrafter"/>
</dbReference>
<evidence type="ECO:0000256" key="4">
    <source>
        <dbReference type="ARBA" id="ARBA00022692"/>
    </source>
</evidence>
<evidence type="ECO:0000313" key="10">
    <source>
        <dbReference type="Proteomes" id="UP000504612"/>
    </source>
</evidence>
<evidence type="ECO:0000256" key="5">
    <source>
        <dbReference type="ARBA" id="ARBA00022729"/>
    </source>
</evidence>
<dbReference type="GO" id="GO:0005794">
    <property type="term" value="C:Golgi apparatus"/>
    <property type="evidence" value="ECO:0007669"/>
    <property type="project" value="UniProtKB-SubCell"/>
</dbReference>
<evidence type="ECO:0000256" key="6">
    <source>
        <dbReference type="ARBA" id="ARBA00022989"/>
    </source>
</evidence>
<proteinExistence type="inferred from homology"/>
<evidence type="ECO:0000256" key="3">
    <source>
        <dbReference type="ARBA" id="ARBA00005227"/>
    </source>
</evidence>
<dbReference type="PANTHER" id="PTHR10766">
    <property type="entry name" value="TRANSMEMBRANE 9 SUPERFAMILY PROTEIN"/>
    <property type="match status" value="1"/>
</dbReference>
<name>A0A6J1W3C7_9SAUR</name>
<dbReference type="InterPro" id="IPR004240">
    <property type="entry name" value="EMP70"/>
</dbReference>
<dbReference type="AlphaFoldDB" id="A0A6J1W3C7"/>
<dbReference type="KEGG" id="nss:113429036"/>
<dbReference type="GeneID" id="113429036"/>
<protein>
    <recommendedName>
        <fullName evidence="9">Transmembrane 9 superfamily member</fullName>
    </recommendedName>
</protein>
<dbReference type="Proteomes" id="UP000504612">
    <property type="component" value="Unplaced"/>
</dbReference>
<dbReference type="GO" id="GO:0016020">
    <property type="term" value="C:membrane"/>
    <property type="evidence" value="ECO:0007669"/>
    <property type="project" value="UniProtKB-SubCell"/>
</dbReference>
<evidence type="ECO:0000256" key="9">
    <source>
        <dbReference type="RuleBase" id="RU363079"/>
    </source>
</evidence>
<keyword evidence="5" id="KW-0732">Signal</keyword>
<organism evidence="10 11">
    <name type="scientific">Notechis scutatus</name>
    <name type="common">mainland tiger snake</name>
    <dbReference type="NCBI Taxonomy" id="8663"/>
    <lineage>
        <taxon>Eukaryota</taxon>
        <taxon>Metazoa</taxon>
        <taxon>Chordata</taxon>
        <taxon>Craniata</taxon>
        <taxon>Vertebrata</taxon>
        <taxon>Euteleostomi</taxon>
        <taxon>Lepidosauria</taxon>
        <taxon>Squamata</taxon>
        <taxon>Bifurcata</taxon>
        <taxon>Unidentata</taxon>
        <taxon>Episquamata</taxon>
        <taxon>Toxicofera</taxon>
        <taxon>Serpentes</taxon>
        <taxon>Colubroidea</taxon>
        <taxon>Elapidae</taxon>
        <taxon>Hydrophiinae</taxon>
        <taxon>Notechis</taxon>
    </lineage>
</organism>
<accession>A0A6J1W3C7</accession>
<feature type="non-terminal residue" evidence="11">
    <location>
        <position position="1"/>
    </location>
</feature>
<sequence length="179" mass="20878">PPSSGSDSQPRICPRSIADNLPVATRLEFYSNREEEEKNKERDLQFEHGYRLGFMEKNRFFLHNHLSFILYYHQEEVEVNQEPTYRVVRFEVIPQSIALADMKVDEKGVCVLPEAASASAQEIDPTKPNELLFTYSVHWEESDVKWASRWDTYLTMSDVQIHWFSIVNSVVVVFFLSGE</sequence>
<evidence type="ECO:0000256" key="2">
    <source>
        <dbReference type="ARBA" id="ARBA00004555"/>
    </source>
</evidence>
<keyword evidence="4" id="KW-0812">Transmembrane</keyword>
<evidence type="ECO:0000256" key="1">
    <source>
        <dbReference type="ARBA" id="ARBA00004141"/>
    </source>
</evidence>
<evidence type="ECO:0000256" key="8">
    <source>
        <dbReference type="ARBA" id="ARBA00023136"/>
    </source>
</evidence>
<dbReference type="PANTHER" id="PTHR10766:SF55">
    <property type="entry name" value="TRANSMEMBRANE 9 SUPERFAMILY MEMBER 4"/>
    <property type="match status" value="1"/>
</dbReference>
<gene>
    <name evidence="11" type="primary">LOC113429036</name>
</gene>
<evidence type="ECO:0000256" key="7">
    <source>
        <dbReference type="ARBA" id="ARBA00023034"/>
    </source>
</evidence>